<dbReference type="AlphaFoldDB" id="A0A9D8PNZ4"/>
<evidence type="ECO:0000256" key="6">
    <source>
        <dbReference type="ARBA" id="ARBA00023004"/>
    </source>
</evidence>
<dbReference type="Pfam" id="PF00266">
    <property type="entry name" value="Aminotran_5"/>
    <property type="match status" value="1"/>
</dbReference>
<evidence type="ECO:0000256" key="5">
    <source>
        <dbReference type="ARBA" id="ARBA00022898"/>
    </source>
</evidence>
<sequence length="393" mass="42013">MKTIYLDHAAGTPVDDKVVDGMIPYLKGYFGNPQSIHVYGEEAKGAIEAAREVMADLISADPGEIYFTANGTESNNIAIKGIAHAAKKKGSHIVVSAIEHQSVLHSVKSLVKEGFSVTHVPVDKHGVVSLEDVKKAMVDETILVSIMHANSEVGTIEPIGEIAKVAKERGAIFHTDAVSAVGNIPVDVNKLGVDSLSLSGSQFYGPKGAAALYLKKGTRIVPFIDGGIQEDGRRPGTENVPGIVGLGLAARLAKDEMADRAKHLTVLRDALISGLTSKIDHIYLTGHPEKRLPGHASFVVEFIEGEAMLLSLSMEGVCVASGSACTSKALKASHVLEAMKVETALAQGSIVFSFGMMNTMEDVDYVLEVFPPIIERLRKMSPLYTKYLKEGKK</sequence>
<dbReference type="PIRSF" id="PIRSF005572">
    <property type="entry name" value="NifS"/>
    <property type="match status" value="1"/>
</dbReference>
<dbReference type="InterPro" id="IPR000192">
    <property type="entry name" value="Aminotrans_V_dom"/>
</dbReference>
<gene>
    <name evidence="10" type="ORF">JW984_04405</name>
</gene>
<dbReference type="PANTHER" id="PTHR11601:SF34">
    <property type="entry name" value="CYSTEINE DESULFURASE"/>
    <property type="match status" value="1"/>
</dbReference>
<keyword evidence="3" id="KW-0808">Transferase</keyword>
<dbReference type="EMBL" id="JAFGIX010000022">
    <property type="protein sequence ID" value="MBN1572420.1"/>
    <property type="molecule type" value="Genomic_DNA"/>
</dbReference>
<keyword evidence="5" id="KW-0663">Pyridoxal phosphate</keyword>
<evidence type="ECO:0000256" key="4">
    <source>
        <dbReference type="ARBA" id="ARBA00022723"/>
    </source>
</evidence>
<evidence type="ECO:0000256" key="3">
    <source>
        <dbReference type="ARBA" id="ARBA00022679"/>
    </source>
</evidence>
<evidence type="ECO:0000259" key="9">
    <source>
        <dbReference type="Pfam" id="PF00266"/>
    </source>
</evidence>
<dbReference type="Proteomes" id="UP000809273">
    <property type="component" value="Unassembled WGS sequence"/>
</dbReference>
<dbReference type="InterPro" id="IPR015424">
    <property type="entry name" value="PyrdxlP-dep_Trfase"/>
</dbReference>
<evidence type="ECO:0000313" key="10">
    <source>
        <dbReference type="EMBL" id="MBN1572420.1"/>
    </source>
</evidence>
<accession>A0A9D8PNZ4</accession>
<dbReference type="GO" id="GO:0051536">
    <property type="term" value="F:iron-sulfur cluster binding"/>
    <property type="evidence" value="ECO:0007669"/>
    <property type="project" value="UniProtKB-KW"/>
</dbReference>
<comment type="similarity">
    <text evidence="2">Belongs to the class-V pyridoxal-phosphate-dependent aminotransferase family. NifS/IscS subfamily.</text>
</comment>
<comment type="caution">
    <text evidence="10">The sequence shown here is derived from an EMBL/GenBank/DDBJ whole genome shotgun (WGS) entry which is preliminary data.</text>
</comment>
<comment type="catalytic activity">
    <reaction evidence="8">
        <text>(sulfur carrier)-H + L-cysteine = (sulfur carrier)-SH + L-alanine</text>
        <dbReference type="Rhea" id="RHEA:43892"/>
        <dbReference type="Rhea" id="RHEA-COMP:14737"/>
        <dbReference type="Rhea" id="RHEA-COMP:14739"/>
        <dbReference type="ChEBI" id="CHEBI:29917"/>
        <dbReference type="ChEBI" id="CHEBI:35235"/>
        <dbReference type="ChEBI" id="CHEBI:57972"/>
        <dbReference type="ChEBI" id="CHEBI:64428"/>
        <dbReference type="EC" id="2.8.1.7"/>
    </reaction>
</comment>
<dbReference type="Gene3D" id="3.40.640.10">
    <property type="entry name" value="Type I PLP-dependent aspartate aminotransferase-like (Major domain)"/>
    <property type="match status" value="1"/>
</dbReference>
<name>A0A9D8PNZ4_9DELT</name>
<dbReference type="SUPFAM" id="SSF53383">
    <property type="entry name" value="PLP-dependent transferases"/>
    <property type="match status" value="1"/>
</dbReference>
<feature type="domain" description="Aminotransferase class V" evidence="9">
    <location>
        <begin position="4"/>
        <end position="366"/>
    </location>
</feature>
<dbReference type="InterPro" id="IPR016454">
    <property type="entry name" value="Cysteine_dSase"/>
</dbReference>
<organism evidence="10 11">
    <name type="scientific">Candidatus Zymogenus saltonus</name>
    <dbReference type="NCBI Taxonomy" id="2844893"/>
    <lineage>
        <taxon>Bacteria</taxon>
        <taxon>Deltaproteobacteria</taxon>
        <taxon>Candidatus Zymogenia</taxon>
        <taxon>Candidatus Zymogeniales</taxon>
        <taxon>Candidatus Zymogenaceae</taxon>
        <taxon>Candidatus Zymogenus</taxon>
    </lineage>
</organism>
<dbReference type="GO" id="GO:0046872">
    <property type="term" value="F:metal ion binding"/>
    <property type="evidence" value="ECO:0007669"/>
    <property type="project" value="UniProtKB-KW"/>
</dbReference>
<evidence type="ECO:0000256" key="1">
    <source>
        <dbReference type="ARBA" id="ARBA00001933"/>
    </source>
</evidence>
<dbReference type="InterPro" id="IPR015422">
    <property type="entry name" value="PyrdxlP-dep_Trfase_small"/>
</dbReference>
<keyword evidence="6" id="KW-0408">Iron</keyword>
<evidence type="ECO:0000256" key="7">
    <source>
        <dbReference type="ARBA" id="ARBA00023014"/>
    </source>
</evidence>
<evidence type="ECO:0000313" key="11">
    <source>
        <dbReference type="Proteomes" id="UP000809273"/>
    </source>
</evidence>
<keyword evidence="4" id="KW-0479">Metal-binding</keyword>
<comment type="cofactor">
    <cofactor evidence="1">
        <name>pyridoxal 5'-phosphate</name>
        <dbReference type="ChEBI" id="CHEBI:597326"/>
    </cofactor>
</comment>
<protein>
    <submittedName>
        <fullName evidence="10">Cysteine desulfurase</fullName>
    </submittedName>
</protein>
<dbReference type="InterPro" id="IPR015421">
    <property type="entry name" value="PyrdxlP-dep_Trfase_major"/>
</dbReference>
<evidence type="ECO:0000256" key="8">
    <source>
        <dbReference type="ARBA" id="ARBA00050776"/>
    </source>
</evidence>
<reference evidence="10" key="1">
    <citation type="journal article" date="2021" name="Environ. Microbiol.">
        <title>Genomic characterization of three novel Desulfobacterota classes expand the metabolic and phylogenetic diversity of the phylum.</title>
        <authorList>
            <person name="Murphy C.L."/>
            <person name="Biggerstaff J."/>
            <person name="Eichhorn A."/>
            <person name="Ewing E."/>
            <person name="Shahan R."/>
            <person name="Soriano D."/>
            <person name="Stewart S."/>
            <person name="VanMol K."/>
            <person name="Walker R."/>
            <person name="Walters P."/>
            <person name="Elshahed M.S."/>
            <person name="Youssef N.H."/>
        </authorList>
    </citation>
    <scope>NUCLEOTIDE SEQUENCE</scope>
    <source>
        <strain evidence="10">Zod_Metabat.24</strain>
    </source>
</reference>
<dbReference type="FunFam" id="3.40.640.10:FF:000084">
    <property type="entry name" value="IscS-like cysteine desulfurase"/>
    <property type="match status" value="1"/>
</dbReference>
<proteinExistence type="inferred from homology"/>
<evidence type="ECO:0000256" key="2">
    <source>
        <dbReference type="ARBA" id="ARBA00006490"/>
    </source>
</evidence>
<dbReference type="PANTHER" id="PTHR11601">
    <property type="entry name" value="CYSTEINE DESULFURYLASE FAMILY MEMBER"/>
    <property type="match status" value="1"/>
</dbReference>
<dbReference type="GO" id="GO:0031071">
    <property type="term" value="F:cysteine desulfurase activity"/>
    <property type="evidence" value="ECO:0007669"/>
    <property type="project" value="UniProtKB-EC"/>
</dbReference>
<reference evidence="10" key="2">
    <citation type="submission" date="2021-01" db="EMBL/GenBank/DDBJ databases">
        <authorList>
            <person name="Hahn C.R."/>
            <person name="Youssef N.H."/>
            <person name="Elshahed M."/>
        </authorList>
    </citation>
    <scope>NUCLEOTIDE SEQUENCE</scope>
    <source>
        <strain evidence="10">Zod_Metabat.24</strain>
    </source>
</reference>
<dbReference type="Gene3D" id="3.90.1150.10">
    <property type="entry name" value="Aspartate Aminotransferase, domain 1"/>
    <property type="match status" value="1"/>
</dbReference>
<keyword evidence="7" id="KW-0411">Iron-sulfur</keyword>
<dbReference type="NCBIfam" id="NF002806">
    <property type="entry name" value="PRK02948.1"/>
    <property type="match status" value="1"/>
</dbReference>